<proteinExistence type="predicted"/>
<dbReference type="RefSeq" id="WP_226747877.1">
    <property type="nucleotide sequence ID" value="NZ_JAJATZ010000003.1"/>
</dbReference>
<name>A0ABS8BTJ3_9RHOB</name>
<keyword evidence="2" id="KW-1185">Reference proteome</keyword>
<organism evidence="1 2">
    <name type="scientific">Loktanella gaetbuli</name>
    <dbReference type="NCBI Taxonomy" id="2881335"/>
    <lineage>
        <taxon>Bacteria</taxon>
        <taxon>Pseudomonadati</taxon>
        <taxon>Pseudomonadota</taxon>
        <taxon>Alphaproteobacteria</taxon>
        <taxon>Rhodobacterales</taxon>
        <taxon>Roseobacteraceae</taxon>
        <taxon>Loktanella</taxon>
    </lineage>
</organism>
<reference evidence="1" key="1">
    <citation type="submission" date="2021-10" db="EMBL/GenBank/DDBJ databases">
        <title>Loktanella gaetbuli sp. nov., isolated from a tidal flat.</title>
        <authorList>
            <person name="Park S."/>
            <person name="Yoon J.-H."/>
        </authorList>
    </citation>
    <scope>NUCLEOTIDE SEQUENCE</scope>
    <source>
        <strain evidence="1">TSTF-M6</strain>
    </source>
</reference>
<protein>
    <submittedName>
        <fullName evidence="1">Uncharacterized protein</fullName>
    </submittedName>
</protein>
<sequence>MTRSLTDSLGYSAAAVTAMLRADLVRVVATAPPETVEDLIRQAVIDCDGRLAAPDTAGMGDPNWDLTLLGINGCGDTLVAAIAQWKKCARRSARALQDTMRHDPQRELRAMQDERSRLLTWARAVKADMAHHSDARIRRACNIFDAHCGAEDWTDRAWAKAMRPLLEDSAA</sequence>
<comment type="caution">
    <text evidence="1">The sequence shown here is derived from an EMBL/GenBank/DDBJ whole genome shotgun (WGS) entry which is preliminary data.</text>
</comment>
<dbReference type="Proteomes" id="UP001138961">
    <property type="component" value="Unassembled WGS sequence"/>
</dbReference>
<evidence type="ECO:0000313" key="2">
    <source>
        <dbReference type="Proteomes" id="UP001138961"/>
    </source>
</evidence>
<accession>A0ABS8BTJ3</accession>
<gene>
    <name evidence="1" type="ORF">LGQ03_07325</name>
</gene>
<evidence type="ECO:0000313" key="1">
    <source>
        <dbReference type="EMBL" id="MCB5199047.1"/>
    </source>
</evidence>
<dbReference type="EMBL" id="JAJATZ010000003">
    <property type="protein sequence ID" value="MCB5199047.1"/>
    <property type="molecule type" value="Genomic_DNA"/>
</dbReference>